<reference evidence="2" key="1">
    <citation type="submission" date="2023-03" db="EMBL/GenBank/DDBJ databases">
        <title>Massive genome expansion in bonnet fungi (Mycena s.s.) driven by repeated elements and novel gene families across ecological guilds.</title>
        <authorList>
            <consortium name="Lawrence Berkeley National Laboratory"/>
            <person name="Harder C.B."/>
            <person name="Miyauchi S."/>
            <person name="Viragh M."/>
            <person name="Kuo A."/>
            <person name="Thoen E."/>
            <person name="Andreopoulos B."/>
            <person name="Lu D."/>
            <person name="Skrede I."/>
            <person name="Drula E."/>
            <person name="Henrissat B."/>
            <person name="Morin E."/>
            <person name="Kohler A."/>
            <person name="Barry K."/>
            <person name="LaButti K."/>
            <person name="Morin E."/>
            <person name="Salamov A."/>
            <person name="Lipzen A."/>
            <person name="Mereny Z."/>
            <person name="Hegedus B."/>
            <person name="Baldrian P."/>
            <person name="Stursova M."/>
            <person name="Weitz H."/>
            <person name="Taylor A."/>
            <person name="Grigoriev I.V."/>
            <person name="Nagy L.G."/>
            <person name="Martin F."/>
            <person name="Kauserud H."/>
        </authorList>
    </citation>
    <scope>NUCLEOTIDE SEQUENCE</scope>
    <source>
        <strain evidence="2">CBHHK002</strain>
    </source>
</reference>
<dbReference type="GO" id="GO:0016787">
    <property type="term" value="F:hydrolase activity"/>
    <property type="evidence" value="ECO:0007669"/>
    <property type="project" value="UniProtKB-KW"/>
</dbReference>
<keyword evidence="3" id="KW-1185">Reference proteome</keyword>
<dbReference type="PANTHER" id="PTHR45763:SF46">
    <property type="entry name" value="AB HYDROLASE-1 DOMAIN-CONTAINING PROTEIN"/>
    <property type="match status" value="1"/>
</dbReference>
<dbReference type="Gene3D" id="3.40.50.1820">
    <property type="entry name" value="alpha/beta hydrolase"/>
    <property type="match status" value="1"/>
</dbReference>
<dbReference type="PANTHER" id="PTHR45763">
    <property type="entry name" value="HYDROLASE, ALPHA/BETA FOLD FAMILY PROTEIN, EXPRESSED-RELATED"/>
    <property type="match status" value="1"/>
</dbReference>
<keyword evidence="2" id="KW-0378">Hydrolase</keyword>
<evidence type="ECO:0000313" key="2">
    <source>
        <dbReference type="EMBL" id="KAJ7355464.1"/>
    </source>
</evidence>
<dbReference type="Proteomes" id="UP001218218">
    <property type="component" value="Unassembled WGS sequence"/>
</dbReference>
<evidence type="ECO:0000259" key="1">
    <source>
        <dbReference type="Pfam" id="PF12697"/>
    </source>
</evidence>
<dbReference type="InterPro" id="IPR029058">
    <property type="entry name" value="AB_hydrolase_fold"/>
</dbReference>
<name>A0AAD7ADD5_9AGAR</name>
<comment type="caution">
    <text evidence="2">The sequence shown here is derived from an EMBL/GenBank/DDBJ whole genome shotgun (WGS) entry which is preliminary data.</text>
</comment>
<sequence>MTTILLDGRIISYAIYGDGSPIAPTVFYFHGFPASHHEASLFDSPARKRGIRLIAPDRPGMGSSTFTPTRKITDWPADVLQLADDPAINAPTFAVLGTSGGGPYVLACCAAIPSSRLTTAGIIGGLYPPSLGLAGMLMEPRLLLSIAPRAPKLVEKVFDWGLVAAARNADQGKIEKIMASSMKGRPEPDRRAWDENEDGFREMLVMAVRGSVQENGGKGPAQGARLLGSPWGFELGDVKMKKGKLVLWHGGADANIPLTMVEKAHEPLAGSELRVG</sequence>
<protein>
    <submittedName>
        <fullName evidence="2">Alpha/Beta hydrolase protein</fullName>
    </submittedName>
</protein>
<dbReference type="EMBL" id="JARIHO010000009">
    <property type="protein sequence ID" value="KAJ7355464.1"/>
    <property type="molecule type" value="Genomic_DNA"/>
</dbReference>
<feature type="domain" description="AB hydrolase-1" evidence="1">
    <location>
        <begin position="29"/>
        <end position="259"/>
    </location>
</feature>
<proteinExistence type="predicted"/>
<gene>
    <name evidence="2" type="ORF">DFH08DRAFT_954940</name>
</gene>
<organism evidence="2 3">
    <name type="scientific">Mycena albidolilacea</name>
    <dbReference type="NCBI Taxonomy" id="1033008"/>
    <lineage>
        <taxon>Eukaryota</taxon>
        <taxon>Fungi</taxon>
        <taxon>Dikarya</taxon>
        <taxon>Basidiomycota</taxon>
        <taxon>Agaricomycotina</taxon>
        <taxon>Agaricomycetes</taxon>
        <taxon>Agaricomycetidae</taxon>
        <taxon>Agaricales</taxon>
        <taxon>Marasmiineae</taxon>
        <taxon>Mycenaceae</taxon>
        <taxon>Mycena</taxon>
    </lineage>
</organism>
<evidence type="ECO:0000313" key="3">
    <source>
        <dbReference type="Proteomes" id="UP001218218"/>
    </source>
</evidence>
<dbReference type="InterPro" id="IPR000073">
    <property type="entry name" value="AB_hydrolase_1"/>
</dbReference>
<accession>A0AAD7ADD5</accession>
<dbReference type="AlphaFoldDB" id="A0AAD7ADD5"/>
<dbReference type="Pfam" id="PF12697">
    <property type="entry name" value="Abhydrolase_6"/>
    <property type="match status" value="1"/>
</dbReference>
<dbReference type="SUPFAM" id="SSF53474">
    <property type="entry name" value="alpha/beta-Hydrolases"/>
    <property type="match status" value="1"/>
</dbReference>